<sequence>MLQQAPLIPALGVQQSPLIPALRVQQSSLITALRVQQFPLIPALREQLSPLIQALGVQQFPLIPALRVQQSPLIQALRLQQSPLIPALKEQQSTLIPALRVQTSLIPALRVSDCKQIKSQILIKCSHLAVIEVVDENRKQPTIEQIASMEEYLPTRTQHLTILQPTGVIFFAEHAQCDVGKKSYRTSQTNKKKQDQDEKPLVSSLPCIHISAARFDLQVTKPMYPRKLVRMISMIAGPSSNLLHHCHTHTQVKVFGLEAGLVRIDQSGNKSHVVTVIPPCSGALYTRHLLLSMKNTQLPKLEQMYELPQISINITKANLLLGLRIWSSWQQNLLWVKIYSLWDISLLPTEPLTDFADSHSFDEQEGPKSPLIEVTVSGFEMKKCRSTLVTAYTGTISSVQAILYGTDLNFGKHTIT</sequence>
<dbReference type="PANTHER" id="PTHR12517">
    <property type="entry name" value="VACUOLAR PROTEIN SORTING-ASSOCIATED PROTEIN 13B"/>
    <property type="match status" value="1"/>
</dbReference>
<dbReference type="Proteomes" id="UP001217089">
    <property type="component" value="Unassembled WGS sequence"/>
</dbReference>
<dbReference type="PANTHER" id="PTHR12517:SF0">
    <property type="entry name" value="INTERMEMBRANE LIPID TRANSFER PROTEIN VPS13B"/>
    <property type="match status" value="1"/>
</dbReference>
<keyword evidence="2" id="KW-1185">Reference proteome</keyword>
<proteinExistence type="predicted"/>
<evidence type="ECO:0000313" key="2">
    <source>
        <dbReference type="Proteomes" id="UP001217089"/>
    </source>
</evidence>
<organism evidence="1 2">
    <name type="scientific">Tegillarca granosa</name>
    <name type="common">Malaysian cockle</name>
    <name type="synonym">Anadara granosa</name>
    <dbReference type="NCBI Taxonomy" id="220873"/>
    <lineage>
        <taxon>Eukaryota</taxon>
        <taxon>Metazoa</taxon>
        <taxon>Spiralia</taxon>
        <taxon>Lophotrochozoa</taxon>
        <taxon>Mollusca</taxon>
        <taxon>Bivalvia</taxon>
        <taxon>Autobranchia</taxon>
        <taxon>Pteriomorphia</taxon>
        <taxon>Arcoida</taxon>
        <taxon>Arcoidea</taxon>
        <taxon>Arcidae</taxon>
        <taxon>Tegillarca</taxon>
    </lineage>
</organism>
<accession>A0ABQ9FZV7</accession>
<evidence type="ECO:0000313" key="1">
    <source>
        <dbReference type="EMBL" id="KAJ8322321.1"/>
    </source>
</evidence>
<comment type="caution">
    <text evidence="1">The sequence shown here is derived from an EMBL/GenBank/DDBJ whole genome shotgun (WGS) entry which is preliminary data.</text>
</comment>
<protein>
    <submittedName>
        <fullName evidence="1">Uncharacterized protein</fullName>
    </submittedName>
</protein>
<dbReference type="EMBL" id="JARBDR010000018">
    <property type="protein sequence ID" value="KAJ8322321.1"/>
    <property type="molecule type" value="Genomic_DNA"/>
</dbReference>
<reference evidence="1 2" key="1">
    <citation type="submission" date="2022-12" db="EMBL/GenBank/DDBJ databases">
        <title>Chromosome-level genome of Tegillarca granosa.</title>
        <authorList>
            <person name="Kim J."/>
        </authorList>
    </citation>
    <scope>NUCLEOTIDE SEQUENCE [LARGE SCALE GENOMIC DNA]</scope>
    <source>
        <strain evidence="1">Teg-2019</strain>
        <tissue evidence="1">Adductor muscle</tissue>
    </source>
</reference>
<gene>
    <name evidence="1" type="ORF">KUTeg_000792</name>
</gene>
<dbReference type="InterPro" id="IPR039782">
    <property type="entry name" value="VPS13B"/>
</dbReference>
<name>A0ABQ9FZV7_TEGGR</name>